<dbReference type="InParanoid" id="E0VA98"/>
<name>E0VA98_PEDHC</name>
<dbReference type="GeneID" id="8232277"/>
<dbReference type="KEGG" id="phu:Phum_PHUM032480"/>
<protein>
    <submittedName>
        <fullName evidence="2 3">Uncharacterized protein</fullName>
    </submittedName>
</protein>
<feature type="compositionally biased region" description="Low complexity" evidence="1">
    <location>
        <begin position="26"/>
        <end position="35"/>
    </location>
</feature>
<dbReference type="EnsemblMetazoa" id="PHUM032480-RA">
    <property type="protein sequence ID" value="PHUM032480-PA"/>
    <property type="gene ID" value="PHUM032480"/>
</dbReference>
<evidence type="ECO:0000313" key="4">
    <source>
        <dbReference type="Proteomes" id="UP000009046"/>
    </source>
</evidence>
<feature type="region of interest" description="Disordered" evidence="1">
    <location>
        <begin position="145"/>
        <end position="174"/>
    </location>
</feature>
<dbReference type="STRING" id="121224.E0VA98"/>
<dbReference type="HOGENOM" id="CLU_1541936_0_0_1"/>
<dbReference type="VEuPathDB" id="VectorBase:PHUM032480"/>
<dbReference type="Proteomes" id="UP000009046">
    <property type="component" value="Unassembled WGS sequence"/>
</dbReference>
<evidence type="ECO:0000313" key="3">
    <source>
        <dbReference type="EnsemblMetazoa" id="PHUM032480-PA"/>
    </source>
</evidence>
<dbReference type="EMBL" id="DS235005">
    <property type="protein sequence ID" value="EEB10304.1"/>
    <property type="molecule type" value="Genomic_DNA"/>
</dbReference>
<dbReference type="eggNOG" id="ENOG502QYJW">
    <property type="taxonomic scope" value="Eukaryota"/>
</dbReference>
<feature type="region of interest" description="Disordered" evidence="1">
    <location>
        <begin position="15"/>
        <end position="40"/>
    </location>
</feature>
<reference evidence="2" key="1">
    <citation type="submission" date="2007-04" db="EMBL/GenBank/DDBJ databases">
        <title>Annotation of Pediculus humanus corporis strain USDA.</title>
        <authorList>
            <person name="Kirkness E."/>
            <person name="Hannick L."/>
            <person name="Hass B."/>
            <person name="Bruggner R."/>
            <person name="Lawson D."/>
            <person name="Bidwell S."/>
            <person name="Joardar V."/>
            <person name="Caler E."/>
            <person name="Walenz B."/>
            <person name="Inman J."/>
            <person name="Schobel S."/>
            <person name="Galinsky K."/>
            <person name="Amedeo P."/>
            <person name="Strausberg R."/>
        </authorList>
    </citation>
    <scope>NUCLEOTIDE SEQUENCE</scope>
    <source>
        <strain evidence="2">USDA</strain>
    </source>
</reference>
<dbReference type="RefSeq" id="XP_002423042.1">
    <property type="nucleotide sequence ID" value="XM_002422997.1"/>
</dbReference>
<dbReference type="EMBL" id="AAZO01000387">
    <property type="status" value="NOT_ANNOTATED_CDS"/>
    <property type="molecule type" value="Genomic_DNA"/>
</dbReference>
<dbReference type="OrthoDB" id="7668649at2759"/>
<reference evidence="2" key="2">
    <citation type="submission" date="2007-04" db="EMBL/GenBank/DDBJ databases">
        <title>The genome of the human body louse.</title>
        <authorList>
            <consortium name="The Human Body Louse Genome Consortium"/>
            <person name="Kirkness E."/>
            <person name="Walenz B."/>
            <person name="Hass B."/>
            <person name="Bruggner R."/>
            <person name="Strausberg R."/>
        </authorList>
    </citation>
    <scope>NUCLEOTIDE SEQUENCE</scope>
    <source>
        <strain evidence="2">USDA</strain>
    </source>
</reference>
<reference evidence="3" key="3">
    <citation type="submission" date="2021-02" db="UniProtKB">
        <authorList>
            <consortium name="EnsemblMetazoa"/>
        </authorList>
    </citation>
    <scope>IDENTIFICATION</scope>
    <source>
        <strain evidence="3">USDA</strain>
    </source>
</reference>
<evidence type="ECO:0000313" key="2">
    <source>
        <dbReference type="EMBL" id="EEB10304.1"/>
    </source>
</evidence>
<feature type="compositionally biased region" description="Pro residues" evidence="1">
    <location>
        <begin position="150"/>
        <end position="168"/>
    </location>
</feature>
<organism>
    <name type="scientific">Pediculus humanus subsp. corporis</name>
    <name type="common">Body louse</name>
    <dbReference type="NCBI Taxonomy" id="121224"/>
    <lineage>
        <taxon>Eukaryota</taxon>
        <taxon>Metazoa</taxon>
        <taxon>Ecdysozoa</taxon>
        <taxon>Arthropoda</taxon>
        <taxon>Hexapoda</taxon>
        <taxon>Insecta</taxon>
        <taxon>Pterygota</taxon>
        <taxon>Neoptera</taxon>
        <taxon>Paraneoptera</taxon>
        <taxon>Psocodea</taxon>
        <taxon>Troctomorpha</taxon>
        <taxon>Phthiraptera</taxon>
        <taxon>Anoplura</taxon>
        <taxon>Pediculidae</taxon>
        <taxon>Pediculus</taxon>
    </lineage>
</organism>
<proteinExistence type="predicted"/>
<dbReference type="AlphaFoldDB" id="E0VA98"/>
<keyword evidence="4" id="KW-1185">Reference proteome</keyword>
<gene>
    <name evidence="3" type="primary">8232277</name>
    <name evidence="2" type="ORF">Phum_PHUM032480</name>
</gene>
<accession>E0VA98</accession>
<dbReference type="InterPro" id="IPR013083">
    <property type="entry name" value="Znf_RING/FYVE/PHD"/>
</dbReference>
<dbReference type="CTD" id="8232277"/>
<evidence type="ECO:0000256" key="1">
    <source>
        <dbReference type="SAM" id="MobiDB-lite"/>
    </source>
</evidence>
<sequence length="174" mass="18533">MFAPDSSENLILGLCNQNPGGPPPQGSGIDQPGSGLQPGVQPLPSNVINKQPGTMEAQYMQQQSQIFVFTTTLANKSAESVLQGQYSSIIAYHCAQPGTKKYLEKHPLKLNQFHRQSSAQWLNNLAQIKQKSVFGGNPPMKAMGQMPMGPRGPIPGGMPGPCDIPPGPGSDRAK</sequence>
<dbReference type="Gene3D" id="3.30.40.10">
    <property type="entry name" value="Zinc/RING finger domain, C3HC4 (zinc finger)"/>
    <property type="match status" value="1"/>
</dbReference>